<proteinExistence type="predicted"/>
<accession>A0ABQ2XCS8</accession>
<organism evidence="1 2">
    <name type="scientific">Undibacterium macrobrachii</name>
    <dbReference type="NCBI Taxonomy" id="1119058"/>
    <lineage>
        <taxon>Bacteria</taxon>
        <taxon>Pseudomonadati</taxon>
        <taxon>Pseudomonadota</taxon>
        <taxon>Betaproteobacteria</taxon>
        <taxon>Burkholderiales</taxon>
        <taxon>Oxalobacteraceae</taxon>
        <taxon>Undibacterium</taxon>
    </lineage>
</organism>
<sequence length="108" mass="12463">MEISDANSLRLKLIEITNGVNFHHLSALANHSKHRSIIFPSMNEDWTGLRAERHSVMFSAFEYDGTSFMQVSAKEFLVEESDRCFKLVIQAGHMLNDVLRHRLPEYKA</sequence>
<dbReference type="RefSeq" id="WP_189345412.1">
    <property type="nucleotide sequence ID" value="NZ_BMYT01000002.1"/>
</dbReference>
<dbReference type="Proteomes" id="UP000620127">
    <property type="component" value="Unassembled WGS sequence"/>
</dbReference>
<gene>
    <name evidence="1" type="ORF">GCM10011282_14830</name>
</gene>
<reference evidence="2" key="1">
    <citation type="journal article" date="2019" name="Int. J. Syst. Evol. Microbiol.">
        <title>The Global Catalogue of Microorganisms (GCM) 10K type strain sequencing project: providing services to taxonomists for standard genome sequencing and annotation.</title>
        <authorList>
            <consortium name="The Broad Institute Genomics Platform"/>
            <consortium name="The Broad Institute Genome Sequencing Center for Infectious Disease"/>
            <person name="Wu L."/>
            <person name="Ma J."/>
        </authorList>
    </citation>
    <scope>NUCLEOTIDE SEQUENCE [LARGE SCALE GENOMIC DNA]</scope>
    <source>
        <strain evidence="2">KCTC 23916</strain>
    </source>
</reference>
<name>A0ABQ2XCS8_9BURK</name>
<keyword evidence="2" id="KW-1185">Reference proteome</keyword>
<comment type="caution">
    <text evidence="1">The sequence shown here is derived from an EMBL/GenBank/DDBJ whole genome shotgun (WGS) entry which is preliminary data.</text>
</comment>
<evidence type="ECO:0000313" key="2">
    <source>
        <dbReference type="Proteomes" id="UP000620127"/>
    </source>
</evidence>
<evidence type="ECO:0000313" key="1">
    <source>
        <dbReference type="EMBL" id="GGX09639.1"/>
    </source>
</evidence>
<dbReference type="EMBL" id="BMYT01000002">
    <property type="protein sequence ID" value="GGX09639.1"/>
    <property type="molecule type" value="Genomic_DNA"/>
</dbReference>
<protein>
    <submittedName>
        <fullName evidence="1">Uncharacterized protein</fullName>
    </submittedName>
</protein>